<dbReference type="AlphaFoldDB" id="A0A1I4IUE3"/>
<feature type="site" description="Important for catalytic activity, responsible for pKa modulation of the active site Glu and correct orientation of both the proton donor and substrate" evidence="8">
    <location>
        <position position="158"/>
    </location>
</feature>
<keyword evidence="4 5" id="KW-0326">Glycosidase</keyword>
<comment type="catalytic activity">
    <reaction evidence="5">
        <text>Endohydrolysis of (1-&gt;5)-alpha-arabinofuranosidic linkages in (1-&gt;5)-arabinans.</text>
        <dbReference type="EC" id="3.2.1.99"/>
    </reaction>
</comment>
<feature type="site" description="Important for substrate recognition" evidence="8">
    <location>
        <position position="281"/>
    </location>
</feature>
<feature type="active site" description="Proton donor" evidence="6">
    <location>
        <position position="211"/>
    </location>
</feature>
<dbReference type="STRING" id="334253.SAMN04487943_102288"/>
<dbReference type="EMBL" id="FOTR01000002">
    <property type="protein sequence ID" value="SFL57593.1"/>
    <property type="molecule type" value="Genomic_DNA"/>
</dbReference>
<dbReference type="UniPathway" id="UPA00667"/>
<evidence type="ECO:0000256" key="9">
    <source>
        <dbReference type="SAM" id="SignalP"/>
    </source>
</evidence>
<evidence type="ECO:0000256" key="7">
    <source>
        <dbReference type="PIRSR" id="PIRSR026534-2"/>
    </source>
</evidence>
<evidence type="ECO:0000256" key="6">
    <source>
        <dbReference type="PIRSR" id="PIRSR026534-1"/>
    </source>
</evidence>
<dbReference type="GO" id="GO:0031222">
    <property type="term" value="P:arabinan catabolic process"/>
    <property type="evidence" value="ECO:0007669"/>
    <property type="project" value="UniProtKB-UniPathway"/>
</dbReference>
<evidence type="ECO:0000256" key="5">
    <source>
        <dbReference type="PIRNR" id="PIRNR026534"/>
    </source>
</evidence>
<keyword evidence="3 5" id="KW-0378">Hydrolase</keyword>
<gene>
    <name evidence="10" type="ORF">SAMN04487943_102288</name>
</gene>
<dbReference type="EC" id="3.2.1.99" evidence="5"/>
<accession>A0A1I4IUE3</accession>
<dbReference type="PIRSF" id="PIRSF026534">
    <property type="entry name" value="Endo_alpha-L-arabinosidase"/>
    <property type="match status" value="1"/>
</dbReference>
<dbReference type="InterPro" id="IPR016840">
    <property type="entry name" value="Glyco_hydro_43_endo_a_Ara-ase"/>
</dbReference>
<dbReference type="InterPro" id="IPR023296">
    <property type="entry name" value="Glyco_hydro_beta-prop_sf"/>
</dbReference>
<evidence type="ECO:0000256" key="1">
    <source>
        <dbReference type="ARBA" id="ARBA00004834"/>
    </source>
</evidence>
<evidence type="ECO:0000313" key="10">
    <source>
        <dbReference type="EMBL" id="SFL57593.1"/>
    </source>
</evidence>
<reference evidence="11" key="1">
    <citation type="submission" date="2016-10" db="EMBL/GenBank/DDBJ databases">
        <authorList>
            <person name="Varghese N."/>
            <person name="Submissions S."/>
        </authorList>
    </citation>
    <scope>NUCLEOTIDE SEQUENCE [LARGE SCALE GENOMIC DNA]</scope>
    <source>
        <strain evidence="11">CGMCC 1.4250</strain>
    </source>
</reference>
<evidence type="ECO:0000256" key="4">
    <source>
        <dbReference type="ARBA" id="ARBA00023295"/>
    </source>
</evidence>
<feature type="binding site" evidence="7">
    <location>
        <begin position="175"/>
        <end position="177"/>
    </location>
    <ligand>
        <name>substrate</name>
    </ligand>
</feature>
<feature type="binding site" evidence="7">
    <location>
        <position position="120"/>
    </location>
    <ligand>
        <name>substrate</name>
    </ligand>
</feature>
<protein>
    <recommendedName>
        <fullName evidence="5">Endo-alpha-(1-&gt;5)-L-arabinanase</fullName>
        <ecNumber evidence="5">3.2.1.99</ecNumber>
    </recommendedName>
</protein>
<dbReference type="InterPro" id="IPR006710">
    <property type="entry name" value="Glyco_hydro_43"/>
</dbReference>
<evidence type="ECO:0000256" key="3">
    <source>
        <dbReference type="ARBA" id="ARBA00022801"/>
    </source>
</evidence>
<proteinExistence type="inferred from homology"/>
<evidence type="ECO:0000256" key="2">
    <source>
        <dbReference type="ARBA" id="ARBA00009865"/>
    </source>
</evidence>
<feature type="binding site" evidence="7">
    <location>
        <begin position="155"/>
        <end position="158"/>
    </location>
    <ligand>
        <name>substrate</name>
    </ligand>
</feature>
<keyword evidence="11" id="KW-1185">Reference proteome</keyword>
<dbReference type="PANTHER" id="PTHR43301">
    <property type="entry name" value="ARABINAN ENDO-1,5-ALPHA-L-ARABINOSIDASE"/>
    <property type="match status" value="1"/>
</dbReference>
<dbReference type="GO" id="GO:0046558">
    <property type="term" value="F:arabinan endo-1,5-alpha-L-arabinosidase activity"/>
    <property type="evidence" value="ECO:0007669"/>
    <property type="project" value="UniProtKB-EC"/>
</dbReference>
<keyword evidence="9" id="KW-0732">Signal</keyword>
<dbReference type="RefSeq" id="WP_425432207.1">
    <property type="nucleotide sequence ID" value="NZ_FOTR01000002.1"/>
</dbReference>
<dbReference type="SUPFAM" id="SSF75005">
    <property type="entry name" value="Arabinanase/levansucrase/invertase"/>
    <property type="match status" value="1"/>
</dbReference>
<dbReference type="PANTHER" id="PTHR43301:SF3">
    <property type="entry name" value="ARABINAN ENDO-1,5-ALPHA-L-ARABINOSIDASE A-RELATED"/>
    <property type="match status" value="1"/>
</dbReference>
<feature type="chain" id="PRO_5011527159" description="Endo-alpha-(1-&gt;5)-L-arabinanase" evidence="9">
    <location>
        <begin position="27"/>
        <end position="320"/>
    </location>
</feature>
<organism evidence="10 11">
    <name type="scientific">Gracilibacillus orientalis</name>
    <dbReference type="NCBI Taxonomy" id="334253"/>
    <lineage>
        <taxon>Bacteria</taxon>
        <taxon>Bacillati</taxon>
        <taxon>Bacillota</taxon>
        <taxon>Bacilli</taxon>
        <taxon>Bacillales</taxon>
        <taxon>Bacillaceae</taxon>
        <taxon>Gracilibacillus</taxon>
    </lineage>
</organism>
<feature type="binding site" evidence="7">
    <location>
        <position position="39"/>
    </location>
    <ligand>
        <name>substrate</name>
    </ligand>
</feature>
<dbReference type="Gene3D" id="2.115.10.20">
    <property type="entry name" value="Glycosyl hydrolase domain, family 43"/>
    <property type="match status" value="1"/>
</dbReference>
<dbReference type="Pfam" id="PF04616">
    <property type="entry name" value="Glyco_hydro_43"/>
    <property type="match status" value="1"/>
</dbReference>
<comment type="similarity">
    <text evidence="2 5">Belongs to the glycosyl hydrolase 43 family.</text>
</comment>
<feature type="active site" description="Proton acceptor" evidence="6">
    <location>
        <position position="39"/>
    </location>
</feature>
<feature type="signal peptide" evidence="9">
    <location>
        <begin position="1"/>
        <end position="26"/>
    </location>
</feature>
<dbReference type="Proteomes" id="UP000198565">
    <property type="component" value="Unassembled WGS sequence"/>
</dbReference>
<sequence length="320" mass="35900">MIVKNCLKVLLFVLLFLGVSTVSVSAAFWEMEEHPMIHDPSMIKEGDTWWTFGTGEEDGNGIRVIYSQDGLNWNEAPVVFPEPLSWWSEYVPNHTSAQWAPDIQYYNGRYWLYYSVSSFGSNQSLIGLLSTDSISSGNWRDDGLVVHSTTSDNFNAIDGDLVIDEYGNPWLSFGSYWSGIKLTRLDANTMKPTGQLHSIAARPNHPEGAVEAPNITYKDGYYYLFVSFDKCCSGLDSTYKVAVGRSTQITGPYLDKLGQDMLNGGGTIFDSGNDKWVGPGHQDVYNNNVFLRHAYDADSNGLPRLLINDLYWDSQGWPVY</sequence>
<name>A0A1I4IUE3_9BACI</name>
<evidence type="ECO:0000256" key="8">
    <source>
        <dbReference type="PIRSR" id="PIRSR026534-3"/>
    </source>
</evidence>
<dbReference type="InterPro" id="IPR050727">
    <property type="entry name" value="GH43_arabinanases"/>
</dbReference>
<dbReference type="CDD" id="cd18829">
    <property type="entry name" value="GH43_BsArb43A-like"/>
    <property type="match status" value="1"/>
</dbReference>
<comment type="pathway">
    <text evidence="1 5">Glycan metabolism; L-arabinan degradation.</text>
</comment>
<evidence type="ECO:0000313" key="11">
    <source>
        <dbReference type="Proteomes" id="UP000198565"/>
    </source>
</evidence>